<dbReference type="EMBL" id="LXND01000040">
    <property type="protein sequence ID" value="OAD64222.1"/>
    <property type="molecule type" value="Genomic_DNA"/>
</dbReference>
<keyword evidence="6" id="KW-1185">Reference proteome</keyword>
<reference evidence="4" key="2">
    <citation type="submission" date="2019-10" db="EMBL/GenBank/DDBJ databases">
        <title>Malate fermentation in French cider.</title>
        <authorList>
            <person name="Cousin F.J."/>
            <person name="Medina Fernandez S."/>
            <person name="Misery B."/>
            <person name="Laplace J.-M."/>
            <person name="Cretenet M."/>
        </authorList>
    </citation>
    <scope>NUCLEOTIDE SEQUENCE</scope>
    <source>
        <strain evidence="4">UCMA15901</strain>
    </source>
</reference>
<dbReference type="PANTHER" id="PTHR10366:SF564">
    <property type="entry name" value="STEROL-4-ALPHA-CARBOXYLATE 3-DEHYDROGENASE, DECARBOXYLATING"/>
    <property type="match status" value="1"/>
</dbReference>
<name>A0AAP5TC35_9LACO</name>
<sequence length="342" mass="37531">MTEKVLVTGGNGFLALHIIKQLLEANYSVRATLRSLNKKEEVLQTLKFHEVPNLDRLSFVQADLTRDDNWSTAMAGITYVMSVAAPVFVNGETATKDVARAATDGTLRILKAAVTSNVKRVIMTANLGAVGFSNKNQQHTTTEADWTDPNESGLSLYEKSKLIAEKSAWNYLKKTNSTLEFVTVNAGAMLGGALDDHVSGSFGIVRNLINGTVKRIPNIKMNIVDVRDVADIHIRAMQTSAAAGKRFLAVGDKPISMPEIAALIKTHRPKLVAKIPTRTLPNWIIRIGSHFNQQAKEGRLFLEVNHNVSNQRAKTLLGWQPIGSNQETILNTVDSLIRANQI</sequence>
<protein>
    <submittedName>
        <fullName evidence="5">3-beta hydroxysteroid dehydrogenase</fullName>
    </submittedName>
    <submittedName>
        <fullName evidence="4">NAD-dependent epimerase/dehydratase family protein</fullName>
    </submittedName>
</protein>
<evidence type="ECO:0000259" key="3">
    <source>
        <dbReference type="Pfam" id="PF01370"/>
    </source>
</evidence>
<dbReference type="SUPFAM" id="SSF51735">
    <property type="entry name" value="NAD(P)-binding Rossmann-fold domains"/>
    <property type="match status" value="1"/>
</dbReference>
<keyword evidence="1" id="KW-0560">Oxidoreductase</keyword>
<gene>
    <name evidence="5" type="ORF">A7K95_05925</name>
    <name evidence="4" type="ORF">GA842_09190</name>
</gene>
<evidence type="ECO:0000313" key="4">
    <source>
        <dbReference type="EMBL" id="MDV7695024.1"/>
    </source>
</evidence>
<proteinExistence type="inferred from homology"/>
<comment type="caution">
    <text evidence="4">The sequence shown here is derived from an EMBL/GenBank/DDBJ whole genome shotgun (WGS) entry which is preliminary data.</text>
</comment>
<dbReference type="PANTHER" id="PTHR10366">
    <property type="entry name" value="NAD DEPENDENT EPIMERASE/DEHYDRATASE"/>
    <property type="match status" value="1"/>
</dbReference>
<accession>A0AAP5TC35</accession>
<dbReference type="EMBL" id="WERX01000035">
    <property type="protein sequence ID" value="MDV7695024.1"/>
    <property type="molecule type" value="Genomic_DNA"/>
</dbReference>
<dbReference type="AlphaFoldDB" id="A0AAP5TC35"/>
<evidence type="ECO:0000313" key="6">
    <source>
        <dbReference type="Proteomes" id="UP000077280"/>
    </source>
</evidence>
<dbReference type="InterPro" id="IPR001509">
    <property type="entry name" value="Epimerase_deHydtase"/>
</dbReference>
<organism evidence="4 7">
    <name type="scientific">Pediococcus parvulus</name>
    <dbReference type="NCBI Taxonomy" id="54062"/>
    <lineage>
        <taxon>Bacteria</taxon>
        <taxon>Bacillati</taxon>
        <taxon>Bacillota</taxon>
        <taxon>Bacilli</taxon>
        <taxon>Lactobacillales</taxon>
        <taxon>Lactobacillaceae</taxon>
        <taxon>Pediococcus</taxon>
    </lineage>
</organism>
<dbReference type="Gene3D" id="3.40.50.720">
    <property type="entry name" value="NAD(P)-binding Rossmann-like Domain"/>
    <property type="match status" value="1"/>
</dbReference>
<evidence type="ECO:0000256" key="2">
    <source>
        <dbReference type="ARBA" id="ARBA00023445"/>
    </source>
</evidence>
<evidence type="ECO:0000256" key="1">
    <source>
        <dbReference type="ARBA" id="ARBA00023002"/>
    </source>
</evidence>
<evidence type="ECO:0000313" key="7">
    <source>
        <dbReference type="Proteomes" id="UP001275867"/>
    </source>
</evidence>
<dbReference type="FunFam" id="3.40.50.720:FF:000336">
    <property type="entry name" value="Aldehyde reductase"/>
    <property type="match status" value="1"/>
</dbReference>
<reference evidence="5 6" key="1">
    <citation type="submission" date="2016-05" db="EMBL/GenBank/DDBJ databases">
        <title>Draft genome sequence of Pediococcus parvulus 2.6, a probiotic beta-glucan producer strain.</title>
        <authorList>
            <person name="Mohedano M.L."/>
            <person name="Perez-Ramos A."/>
            <person name="Duenas M.T."/>
            <person name="Lamontanara A."/>
            <person name="Orru L."/>
            <person name="Spano G."/>
            <person name="Capozzi V."/>
            <person name="Lopez P."/>
        </authorList>
    </citation>
    <scope>NUCLEOTIDE SEQUENCE [LARGE SCALE GENOMIC DNA]</scope>
    <source>
        <strain evidence="5 6">2.6</strain>
    </source>
</reference>
<dbReference type="Proteomes" id="UP001275867">
    <property type="component" value="Unassembled WGS sequence"/>
</dbReference>
<dbReference type="GeneID" id="93383789"/>
<evidence type="ECO:0000313" key="5">
    <source>
        <dbReference type="EMBL" id="OAD64222.1"/>
    </source>
</evidence>
<dbReference type="InterPro" id="IPR036291">
    <property type="entry name" value="NAD(P)-bd_dom_sf"/>
</dbReference>
<dbReference type="Proteomes" id="UP000077280">
    <property type="component" value="Unassembled WGS sequence"/>
</dbReference>
<dbReference type="Pfam" id="PF01370">
    <property type="entry name" value="Epimerase"/>
    <property type="match status" value="1"/>
</dbReference>
<dbReference type="GO" id="GO:0016616">
    <property type="term" value="F:oxidoreductase activity, acting on the CH-OH group of donors, NAD or NADP as acceptor"/>
    <property type="evidence" value="ECO:0007669"/>
    <property type="project" value="TreeGrafter"/>
</dbReference>
<comment type="similarity">
    <text evidence="2">Belongs to the NAD(P)-dependent epimerase/dehydratase family. Dihydroflavonol-4-reductase subfamily.</text>
</comment>
<dbReference type="InterPro" id="IPR050425">
    <property type="entry name" value="NAD(P)_dehydrat-like"/>
</dbReference>
<dbReference type="RefSeq" id="WP_068806144.1">
    <property type="nucleotide sequence ID" value="NZ_LXND01000040.1"/>
</dbReference>
<feature type="domain" description="NAD-dependent epimerase/dehydratase" evidence="3">
    <location>
        <begin position="5"/>
        <end position="243"/>
    </location>
</feature>